<organism evidence="19">
    <name type="scientific">Balaenoptera musculus</name>
    <name type="common">Blue whale</name>
    <dbReference type="NCBI Taxonomy" id="9771"/>
    <lineage>
        <taxon>Eukaryota</taxon>
        <taxon>Metazoa</taxon>
        <taxon>Chordata</taxon>
        <taxon>Craniata</taxon>
        <taxon>Vertebrata</taxon>
        <taxon>Euteleostomi</taxon>
        <taxon>Mammalia</taxon>
        <taxon>Eutheria</taxon>
        <taxon>Laurasiatheria</taxon>
        <taxon>Artiodactyla</taxon>
        <taxon>Whippomorpha</taxon>
        <taxon>Cetacea</taxon>
        <taxon>Mysticeti</taxon>
        <taxon>Balaenopteridae</taxon>
        <taxon>Balaenoptera</taxon>
    </lineage>
</organism>
<keyword evidence="9 16" id="KW-0445">Lipid transport</keyword>
<dbReference type="InterPro" id="IPR037239">
    <property type="entry name" value="OSBP_sf"/>
</dbReference>
<dbReference type="InterPro" id="IPR018494">
    <property type="entry name" value="Oxysterol-bd_CS"/>
</dbReference>
<dbReference type="CDD" id="cd13291">
    <property type="entry name" value="PH_ORP10_ORP11"/>
    <property type="match status" value="1"/>
</dbReference>
<feature type="compositionally biased region" description="Low complexity" evidence="17">
    <location>
        <begin position="15"/>
        <end position="48"/>
    </location>
</feature>
<dbReference type="SUPFAM" id="SSF144000">
    <property type="entry name" value="Oxysterol-binding protein-like"/>
    <property type="match status" value="1"/>
</dbReference>
<dbReference type="GO" id="GO:0015485">
    <property type="term" value="F:cholesterol binding"/>
    <property type="evidence" value="ECO:0007669"/>
    <property type="project" value="TreeGrafter"/>
</dbReference>
<accession>A0A8C0I013</accession>
<dbReference type="Pfam" id="PF15409">
    <property type="entry name" value="PH_8"/>
    <property type="match status" value="1"/>
</dbReference>
<keyword evidence="12" id="KW-0206">Cytoskeleton</keyword>
<proteinExistence type="inferred from homology"/>
<dbReference type="GO" id="GO:0005829">
    <property type="term" value="C:cytosol"/>
    <property type="evidence" value="ECO:0007669"/>
    <property type="project" value="TreeGrafter"/>
</dbReference>
<dbReference type="Gene3D" id="2.30.29.30">
    <property type="entry name" value="Pleckstrin-homology domain (PH domain)/Phosphotyrosine-binding domain (PTB)"/>
    <property type="match status" value="1"/>
</dbReference>
<dbReference type="PROSITE" id="PS50003">
    <property type="entry name" value="PH_DOMAIN"/>
    <property type="match status" value="1"/>
</dbReference>
<dbReference type="PROSITE" id="PS01013">
    <property type="entry name" value="OSBP"/>
    <property type="match status" value="1"/>
</dbReference>
<gene>
    <name evidence="19" type="primary">OSBPL10</name>
</gene>
<evidence type="ECO:0000256" key="8">
    <source>
        <dbReference type="ARBA" id="ARBA00023054"/>
    </source>
</evidence>
<feature type="region of interest" description="Disordered" evidence="17">
    <location>
        <begin position="239"/>
        <end position="271"/>
    </location>
</feature>
<dbReference type="AlphaFoldDB" id="A0A8C0I013"/>
<comment type="similarity">
    <text evidence="2 15">Belongs to the OSBP family.</text>
</comment>
<keyword evidence="5" id="KW-0963">Cytoplasm</keyword>
<evidence type="ECO:0000256" key="16">
    <source>
        <dbReference type="RuleBase" id="RU003845"/>
    </source>
</evidence>
<dbReference type="Gene3D" id="1.10.287.2720">
    <property type="match status" value="1"/>
</dbReference>
<evidence type="ECO:0000259" key="18">
    <source>
        <dbReference type="PROSITE" id="PS50003"/>
    </source>
</evidence>
<evidence type="ECO:0000256" key="5">
    <source>
        <dbReference type="ARBA" id="ARBA00022490"/>
    </source>
</evidence>
<keyword evidence="3 16" id="KW-0813">Transport</keyword>
<comment type="subcellular location">
    <subcellularLocation>
        <location evidence="1">Cytoplasm</location>
        <location evidence="1">Cytoskeleton</location>
    </subcellularLocation>
</comment>
<keyword evidence="7" id="KW-0597">Phosphoprotein</keyword>
<evidence type="ECO:0000256" key="15">
    <source>
        <dbReference type="RuleBase" id="RU003844"/>
    </source>
</evidence>
<feature type="compositionally biased region" description="Low complexity" evidence="17">
    <location>
        <begin position="55"/>
        <end position="65"/>
    </location>
</feature>
<dbReference type="FunFam" id="2.40.160.120:FF:000002">
    <property type="entry name" value="Oxysterol-binding protein"/>
    <property type="match status" value="1"/>
</dbReference>
<dbReference type="GO" id="GO:0005856">
    <property type="term" value="C:cytoskeleton"/>
    <property type="evidence" value="ECO:0007669"/>
    <property type="project" value="UniProtKB-SubCell"/>
</dbReference>
<keyword evidence="10" id="KW-0443">Lipid metabolism</keyword>
<dbReference type="SUPFAM" id="SSF50729">
    <property type="entry name" value="PH domain-like"/>
    <property type="match status" value="1"/>
</dbReference>
<dbReference type="SMART" id="SM00233">
    <property type="entry name" value="PH"/>
    <property type="match status" value="1"/>
</dbReference>
<dbReference type="Gene3D" id="3.30.70.3490">
    <property type="match status" value="1"/>
</dbReference>
<dbReference type="Pfam" id="PF01237">
    <property type="entry name" value="Oxysterol_BP"/>
    <property type="match status" value="2"/>
</dbReference>
<feature type="region of interest" description="Disordered" evidence="17">
    <location>
        <begin position="291"/>
        <end position="323"/>
    </location>
</feature>
<comment type="function">
    <text evidence="13">Probable lipid transporter involved in lipid countertransport between the endoplasmic reticulum and the plasma membrane. Its ability to bind phosphatidylserine, suggests that it specifically exchanges phosphatidylserine with phosphatidylinositol 4-phosphate (PI4P), delivering phosphatidylserine to the plasma membrane in exchange for PI4P. Plays a role in negative regulation of lipid biosynthesis. Negatively regulates APOB secretion from hepatocytes. Binds cholesterol and acidic phospholipids. Also binds 25-hydroxycholesterol. Binds phosphatidylserine.</text>
</comment>
<sequence>MERAAQGADGGGGSNSSSRSSSRATSAGSSPSCSLAGRGVSGRSAAAALGGGGSRSSPGSVAASPCGGSGRRREPVLEGVLSKYTNLLQGWQNRYFVLDFEAGILQYFVNEQSKHQKPRGALSLSGAIVSLSDEAPHMLVVYSANGEMYKLRAADAKEKQFWVTQLRACAKYHMEMNSKMMTQVEGQQKNLVHVIESLPGSGPLTALDQDLLLLKATSAATLSCLGECLSLLQQSLHQAGQPSHRPGASESILGWHGPKSHSTEQLKNGTLGSLPSASASITWAVLPNSVEDEQTCPPEPEPNSGPELVLSEDEKSDTEDQEEAEVGVMEDQRSVILHLISQLKLGMDLTKVVLPTFILEKRSLLEMYADFLAHPDLLLAVAAGATPQDRVIGFVEYYLTAFHEGRKGTLAKKPYNPIIGETFHCSWEVPKDRVRPKRTAATAASGHEHPMADDPSKNYKMRFVAEQVSHHPPVSCFYCECKEKRLCVNTHVWTKSKFMGMSVGVSMIGEGVLRLLEHGEDYVFTLPSAYARSILTIPWVELGGKVSITCAKTGYSATVIFHTKPFYGGKVHRVTAEVKHNPTNTIVCKAHGEWNGTLEFTYNNGETKVIDTTMLPVYPKKIRPLEKQGPMESRNLWQEVTRCLRLGDIDAATEQKRRLEEKQRAEERKRENLRTPWRPKYFIQEGDGWVYYNPLWKAH</sequence>
<dbReference type="InterPro" id="IPR041680">
    <property type="entry name" value="PH_8"/>
</dbReference>
<dbReference type="InterPro" id="IPR011993">
    <property type="entry name" value="PH-like_dom_sf"/>
</dbReference>
<evidence type="ECO:0000313" key="19">
    <source>
        <dbReference type="Ensembl" id="ENSBMSP00010015138.1"/>
    </source>
</evidence>
<evidence type="ECO:0000256" key="7">
    <source>
        <dbReference type="ARBA" id="ARBA00022553"/>
    </source>
</evidence>
<keyword evidence="4" id="KW-0488">Methylation</keyword>
<feature type="domain" description="PH" evidence="18">
    <location>
        <begin position="74"/>
        <end position="171"/>
    </location>
</feature>
<feature type="compositionally biased region" description="Acidic residues" evidence="17">
    <location>
        <begin position="310"/>
        <end position="323"/>
    </location>
</feature>
<protein>
    <recommendedName>
        <fullName evidence="16">Oxysterol-binding protein</fullName>
    </recommendedName>
</protein>
<keyword evidence="6" id="KW-0444">Lipid biosynthesis</keyword>
<evidence type="ECO:0000256" key="12">
    <source>
        <dbReference type="ARBA" id="ARBA00023212"/>
    </source>
</evidence>
<evidence type="ECO:0000256" key="9">
    <source>
        <dbReference type="ARBA" id="ARBA00023055"/>
    </source>
</evidence>
<evidence type="ECO:0000256" key="1">
    <source>
        <dbReference type="ARBA" id="ARBA00004245"/>
    </source>
</evidence>
<dbReference type="InterPro" id="IPR001849">
    <property type="entry name" value="PH_domain"/>
</dbReference>
<evidence type="ECO:0000256" key="13">
    <source>
        <dbReference type="ARBA" id="ARBA00060258"/>
    </source>
</evidence>
<dbReference type="Gene3D" id="2.40.160.120">
    <property type="match status" value="1"/>
</dbReference>
<comment type="subunit">
    <text evidence="14">Interacts with OSBPL9. Interacts with DIAPH1.</text>
</comment>
<dbReference type="GO" id="GO:0016020">
    <property type="term" value="C:membrane"/>
    <property type="evidence" value="ECO:0007669"/>
    <property type="project" value="TreeGrafter"/>
</dbReference>
<keyword evidence="8" id="KW-0175">Coiled coil</keyword>
<dbReference type="GeneTree" id="ENSGT00940000157880"/>
<dbReference type="FunFam" id="2.30.29.30:FF:000278">
    <property type="entry name" value="Oxysterol-binding protein"/>
    <property type="match status" value="1"/>
</dbReference>
<evidence type="ECO:0000256" key="4">
    <source>
        <dbReference type="ARBA" id="ARBA00022481"/>
    </source>
</evidence>
<evidence type="ECO:0000256" key="17">
    <source>
        <dbReference type="SAM" id="MobiDB-lite"/>
    </source>
</evidence>
<evidence type="ECO:0000256" key="6">
    <source>
        <dbReference type="ARBA" id="ARBA00022516"/>
    </source>
</evidence>
<dbReference type="GO" id="GO:0006629">
    <property type="term" value="P:lipid metabolic process"/>
    <property type="evidence" value="ECO:0007669"/>
    <property type="project" value="UniProtKB-KW"/>
</dbReference>
<evidence type="ECO:0000256" key="11">
    <source>
        <dbReference type="ARBA" id="ARBA00023121"/>
    </source>
</evidence>
<evidence type="ECO:0000256" key="14">
    <source>
        <dbReference type="ARBA" id="ARBA00062201"/>
    </source>
</evidence>
<keyword evidence="11" id="KW-0446">Lipid-binding</keyword>
<dbReference type="PANTHER" id="PTHR10972:SF47">
    <property type="entry name" value="OXYSTEROL-BINDING PROTEIN-RELATED PROTEIN 10"/>
    <property type="match status" value="1"/>
</dbReference>
<feature type="region of interest" description="Disordered" evidence="17">
    <location>
        <begin position="1"/>
        <end position="72"/>
    </location>
</feature>
<dbReference type="InterPro" id="IPR000648">
    <property type="entry name" value="Oxysterol-bd"/>
</dbReference>
<dbReference type="FunFam" id="1.10.287.2720:FF:000001">
    <property type="entry name" value="Oxysterol-binding OBPalpha"/>
    <property type="match status" value="1"/>
</dbReference>
<dbReference type="GO" id="GO:0006869">
    <property type="term" value="P:lipid transport"/>
    <property type="evidence" value="ECO:0007669"/>
    <property type="project" value="UniProtKB-KW"/>
</dbReference>
<dbReference type="PANTHER" id="PTHR10972">
    <property type="entry name" value="OXYSTEROL-BINDING PROTEIN-RELATED"/>
    <property type="match status" value="1"/>
</dbReference>
<evidence type="ECO:0000256" key="3">
    <source>
        <dbReference type="ARBA" id="ARBA00022448"/>
    </source>
</evidence>
<evidence type="ECO:0000256" key="2">
    <source>
        <dbReference type="ARBA" id="ARBA00008842"/>
    </source>
</evidence>
<dbReference type="Ensembl" id="ENSBMST00010016758.1">
    <property type="protein sequence ID" value="ENSBMSP00010015138.1"/>
    <property type="gene ID" value="ENSBMSG00010011024.1"/>
</dbReference>
<evidence type="ECO:0000256" key="10">
    <source>
        <dbReference type="ARBA" id="ARBA00023098"/>
    </source>
</evidence>
<reference evidence="19" key="1">
    <citation type="submission" date="2023-09" db="UniProtKB">
        <authorList>
            <consortium name="Ensembl"/>
        </authorList>
    </citation>
    <scope>IDENTIFICATION</scope>
</reference>
<name>A0A8C0I013_BALMU</name>
<dbReference type="FunFam" id="3.30.70.3490:FF:000001">
    <property type="entry name" value="Oxysterol-binding protein"/>
    <property type="match status" value="1"/>
</dbReference>